<feature type="compositionally biased region" description="Basic and acidic residues" evidence="1">
    <location>
        <begin position="98"/>
        <end position="107"/>
    </location>
</feature>
<sequence>MATYGSSPYSPQPPPLGARQSSNADKYRPRAYSNPPPTQPNPTLLGPQQVPYPSPQMPARSSQEGYGFPEYQQPHVVGQPMESRLEPHYPGVPNYGPPRDRDYERRPSHSSQRSRHSHHSQVSHHSRHSHDDRRSGESRRSHQSQHSHHSHAEDERVRDDNRERRHSHQSSHEHESESERRRRKQKKASKETRPTYGDSIFAAWDFVKSALGPRDKY</sequence>
<name>A0A1V8T3M5_9PEZI</name>
<gene>
    <name evidence="2" type="ORF">B0A48_08605</name>
</gene>
<dbReference type="EMBL" id="NAJO01000017">
    <property type="protein sequence ID" value="OQO06017.1"/>
    <property type="molecule type" value="Genomic_DNA"/>
</dbReference>
<evidence type="ECO:0000256" key="1">
    <source>
        <dbReference type="SAM" id="MobiDB-lite"/>
    </source>
</evidence>
<proteinExistence type="predicted"/>
<dbReference type="Proteomes" id="UP000192596">
    <property type="component" value="Unassembled WGS sequence"/>
</dbReference>
<evidence type="ECO:0000313" key="3">
    <source>
        <dbReference type="Proteomes" id="UP000192596"/>
    </source>
</evidence>
<feature type="compositionally biased region" description="Basic and acidic residues" evidence="1">
    <location>
        <begin position="129"/>
        <end position="140"/>
    </location>
</feature>
<feature type="region of interest" description="Disordered" evidence="1">
    <location>
        <begin position="1"/>
        <end position="217"/>
    </location>
</feature>
<organism evidence="2 3">
    <name type="scientific">Cryoendolithus antarcticus</name>
    <dbReference type="NCBI Taxonomy" id="1507870"/>
    <lineage>
        <taxon>Eukaryota</taxon>
        <taxon>Fungi</taxon>
        <taxon>Dikarya</taxon>
        <taxon>Ascomycota</taxon>
        <taxon>Pezizomycotina</taxon>
        <taxon>Dothideomycetes</taxon>
        <taxon>Dothideomycetidae</taxon>
        <taxon>Cladosporiales</taxon>
        <taxon>Cladosporiaceae</taxon>
        <taxon>Cryoendolithus</taxon>
    </lineage>
</organism>
<protein>
    <submittedName>
        <fullName evidence="2">Uncharacterized protein</fullName>
    </submittedName>
</protein>
<dbReference type="AlphaFoldDB" id="A0A1V8T3M5"/>
<feature type="compositionally biased region" description="Basic and acidic residues" evidence="1">
    <location>
        <begin position="150"/>
        <end position="163"/>
    </location>
</feature>
<dbReference type="InParanoid" id="A0A1V8T3M5"/>
<feature type="compositionally biased region" description="Basic and acidic residues" evidence="1">
    <location>
        <begin position="170"/>
        <end position="180"/>
    </location>
</feature>
<keyword evidence="3" id="KW-1185">Reference proteome</keyword>
<accession>A0A1V8T3M5</accession>
<comment type="caution">
    <text evidence="2">The sequence shown here is derived from an EMBL/GenBank/DDBJ whole genome shotgun (WGS) entry which is preliminary data.</text>
</comment>
<reference evidence="3" key="1">
    <citation type="submission" date="2017-03" db="EMBL/GenBank/DDBJ databases">
        <title>Genomes of endolithic fungi from Antarctica.</title>
        <authorList>
            <person name="Coleine C."/>
            <person name="Masonjones S."/>
            <person name="Stajich J.E."/>
        </authorList>
    </citation>
    <scope>NUCLEOTIDE SEQUENCE [LARGE SCALE GENOMIC DNA]</scope>
    <source>
        <strain evidence="3">CCFEE 5527</strain>
    </source>
</reference>
<feature type="compositionally biased region" description="Basic residues" evidence="1">
    <location>
        <begin position="112"/>
        <end position="128"/>
    </location>
</feature>
<evidence type="ECO:0000313" key="2">
    <source>
        <dbReference type="EMBL" id="OQO06017.1"/>
    </source>
</evidence>